<sequence>MTTYQKITDFGLDEDGDEYADATGLAMTGDLPGIKQQVTLRIGFFRGEWFLDEEKGLPWYEEIIVKNPNLIRIREIFREAILSVAGINEVTFLDLLFSAYARTLSVNFKASTNLGELGINLSGLPNA</sequence>
<evidence type="ECO:0000313" key="1">
    <source>
        <dbReference type="EMBL" id="AGC71926.1"/>
    </source>
</evidence>
<proteinExistence type="predicted"/>
<dbReference type="Pfam" id="PF10934">
    <property type="entry name" value="Sheath_initiator"/>
    <property type="match status" value="1"/>
</dbReference>
<dbReference type="InterPro" id="IPR020288">
    <property type="entry name" value="Sheath_initiator"/>
</dbReference>
<protein>
    <submittedName>
        <fullName evidence="1">Uncharacterized protein</fullName>
    </submittedName>
</protein>
<name>L7VX26_9BACT</name>
<dbReference type="AlphaFoldDB" id="L7VX26"/>
<accession>L7VX26</accession>
<organism evidence="1">
    <name type="scientific">uncultured bacterium A1Q1_fos_25</name>
    <dbReference type="NCBI Taxonomy" id="1256569"/>
    <lineage>
        <taxon>Bacteria</taxon>
        <taxon>environmental samples</taxon>
    </lineage>
</organism>
<dbReference type="EMBL" id="JX649887">
    <property type="protein sequence ID" value="AGC71926.1"/>
    <property type="molecule type" value="Genomic_DNA"/>
</dbReference>
<reference evidence="1" key="1">
    <citation type="submission" date="2012-09" db="EMBL/GenBank/DDBJ databases">
        <title>Metagenomic Characterization of a Microbial Community in Wastewater Detects High Levels of Antibiotic Resistance.</title>
        <authorList>
            <person name="Abrams M."/>
            <person name="Caldwell A."/>
            <person name="Vandaei E."/>
            <person name="Lee W."/>
            <person name="Perrott J."/>
            <person name="Khan S.Y."/>
            <person name="Ta J."/>
            <person name="Romero D."/>
            <person name="Nguyen V."/>
            <person name="Pourmand N."/>
            <person name="Ouverney C.C."/>
        </authorList>
    </citation>
    <scope>NUCLEOTIDE SEQUENCE</scope>
</reference>